<reference evidence="1 2" key="1">
    <citation type="submission" date="2024-05" db="EMBL/GenBank/DDBJ databases">
        <authorList>
            <person name="Wallberg A."/>
        </authorList>
    </citation>
    <scope>NUCLEOTIDE SEQUENCE [LARGE SCALE GENOMIC DNA]</scope>
</reference>
<sequence length="300" mass="31478">ELDGHTEEVGGTSSGGWLNLTQVTSQDRGWYKCSTTYEGSHYASHSVFINVQRRVLLVDKTSPRVLEMSKLSQLPCTISSTTLPFSVCWQNMLKGGGPSSGAVTSSSIPALRKTAYTAATSSGRYRCLAPDTQGDDAEMGDVEIRIPGSPVVTSVNKSVGAVVGGSVALTTHVCGLLDGAGLTWLPPSQIPPIIKAGQRYPRLYAHNLTSSGNPGCHFAVLTIVGVESHDAGGWVAVAANSVGAHASLVILNITAEAQPMAISDGHTINSSVTRIVSKVVINCALMISLLLQVVHENGLW</sequence>
<dbReference type="SUPFAM" id="SSF48726">
    <property type="entry name" value="Immunoglobulin"/>
    <property type="match status" value="1"/>
</dbReference>
<evidence type="ECO:0000313" key="1">
    <source>
        <dbReference type="EMBL" id="CAL4116013.1"/>
    </source>
</evidence>
<evidence type="ECO:0000313" key="2">
    <source>
        <dbReference type="Proteomes" id="UP001497623"/>
    </source>
</evidence>
<organism evidence="1 2">
    <name type="scientific">Meganyctiphanes norvegica</name>
    <name type="common">Northern krill</name>
    <name type="synonym">Thysanopoda norvegica</name>
    <dbReference type="NCBI Taxonomy" id="48144"/>
    <lineage>
        <taxon>Eukaryota</taxon>
        <taxon>Metazoa</taxon>
        <taxon>Ecdysozoa</taxon>
        <taxon>Arthropoda</taxon>
        <taxon>Crustacea</taxon>
        <taxon>Multicrustacea</taxon>
        <taxon>Malacostraca</taxon>
        <taxon>Eumalacostraca</taxon>
        <taxon>Eucarida</taxon>
        <taxon>Euphausiacea</taxon>
        <taxon>Euphausiidae</taxon>
        <taxon>Meganyctiphanes</taxon>
    </lineage>
</organism>
<dbReference type="InterPro" id="IPR013783">
    <property type="entry name" value="Ig-like_fold"/>
</dbReference>
<protein>
    <recommendedName>
        <fullName evidence="3">Ig-like domain-containing protein</fullName>
    </recommendedName>
</protein>
<dbReference type="InterPro" id="IPR036179">
    <property type="entry name" value="Ig-like_dom_sf"/>
</dbReference>
<dbReference type="Gene3D" id="2.60.40.10">
    <property type="entry name" value="Immunoglobulins"/>
    <property type="match status" value="1"/>
</dbReference>
<name>A0AAV2R4Z2_MEGNR</name>
<accession>A0AAV2R4Z2</accession>
<dbReference type="Proteomes" id="UP001497623">
    <property type="component" value="Unassembled WGS sequence"/>
</dbReference>
<proteinExistence type="predicted"/>
<dbReference type="EMBL" id="CAXKWB010016382">
    <property type="protein sequence ID" value="CAL4116013.1"/>
    <property type="molecule type" value="Genomic_DNA"/>
</dbReference>
<dbReference type="AlphaFoldDB" id="A0AAV2R4Z2"/>
<feature type="non-terminal residue" evidence="1">
    <location>
        <position position="1"/>
    </location>
</feature>
<comment type="caution">
    <text evidence="1">The sequence shown here is derived from an EMBL/GenBank/DDBJ whole genome shotgun (WGS) entry which is preliminary data.</text>
</comment>
<gene>
    <name evidence="1" type="ORF">MNOR_LOCUS20871</name>
</gene>
<keyword evidence="2" id="KW-1185">Reference proteome</keyword>
<evidence type="ECO:0008006" key="3">
    <source>
        <dbReference type="Google" id="ProtNLM"/>
    </source>
</evidence>